<sequence>MKAVVSAWIGSNNLGDELIFMALLRLLDELGISRDDVTAITLNVKGTRETFGTRAVGHFDFLGQMQAIRQADVLIFGGGGLLQDETSIWNLPYHLSRVWLARLLRKPVVALGLGAGIIGSRLSGWLVRMTFGPSTPIAVRDEESLQVLRGIGIQHASQTADLVLSQPIVQHEPKGYIAVALRPFSQKRGWLPVHMRRQSDPKDPIQIAALLDQAARRTDLPVRFVSFDLDKDLTYHQLIAAHMSSDVSFVSPTVDHVTEVIGSANVVIGMRYHAAILAFLCGVPSILIGYSPKVQSLAKEATQGCKVIANDLKAFKTLPTLLEEVLNQGQNVAIARERLHAKALENIVSLRDFLSR</sequence>
<dbReference type="Proteomes" id="UP000245362">
    <property type="component" value="Unassembled WGS sequence"/>
</dbReference>
<feature type="domain" description="Polysaccharide pyruvyl transferase" evidence="1">
    <location>
        <begin position="13"/>
        <end position="292"/>
    </location>
</feature>
<evidence type="ECO:0000313" key="3">
    <source>
        <dbReference type="Proteomes" id="UP000245362"/>
    </source>
</evidence>
<dbReference type="OrthoDB" id="3199616at2"/>
<organism evidence="2 3">
    <name type="scientific">Vibrio albus</name>
    <dbReference type="NCBI Taxonomy" id="2200953"/>
    <lineage>
        <taxon>Bacteria</taxon>
        <taxon>Pseudomonadati</taxon>
        <taxon>Pseudomonadota</taxon>
        <taxon>Gammaproteobacteria</taxon>
        <taxon>Vibrionales</taxon>
        <taxon>Vibrionaceae</taxon>
        <taxon>Vibrio</taxon>
    </lineage>
</organism>
<proteinExistence type="predicted"/>
<dbReference type="EMBL" id="QFWT01000002">
    <property type="protein sequence ID" value="PWI34649.1"/>
    <property type="molecule type" value="Genomic_DNA"/>
</dbReference>
<dbReference type="PANTHER" id="PTHR36836:SF1">
    <property type="entry name" value="COLANIC ACID BIOSYNTHESIS PROTEIN WCAK"/>
    <property type="match status" value="1"/>
</dbReference>
<evidence type="ECO:0000259" key="1">
    <source>
        <dbReference type="Pfam" id="PF04230"/>
    </source>
</evidence>
<dbReference type="AlphaFoldDB" id="A0A2U3BCX5"/>
<dbReference type="Pfam" id="PF04230">
    <property type="entry name" value="PS_pyruv_trans"/>
    <property type="match status" value="1"/>
</dbReference>
<dbReference type="RefSeq" id="WP_109318985.1">
    <property type="nucleotide sequence ID" value="NZ_QFWT01000002.1"/>
</dbReference>
<name>A0A2U3BCX5_9VIBR</name>
<accession>A0A2U3BCX5</accession>
<dbReference type="PANTHER" id="PTHR36836">
    <property type="entry name" value="COLANIC ACID BIOSYNTHESIS PROTEIN WCAK"/>
    <property type="match status" value="1"/>
</dbReference>
<protein>
    <recommendedName>
        <fullName evidence="1">Polysaccharide pyruvyl transferase domain-containing protein</fullName>
    </recommendedName>
</protein>
<dbReference type="InterPro" id="IPR007345">
    <property type="entry name" value="Polysacch_pyruvyl_Trfase"/>
</dbReference>
<reference evidence="2 3" key="1">
    <citation type="submission" date="2018-05" db="EMBL/GenBank/DDBJ databases">
        <title>Vibrio limimaris sp. nov., isolated from marine sediment.</title>
        <authorList>
            <person name="Li C.-M."/>
        </authorList>
    </citation>
    <scope>NUCLEOTIDE SEQUENCE [LARGE SCALE GENOMIC DNA]</scope>
    <source>
        <strain evidence="2 3">E4404</strain>
    </source>
</reference>
<evidence type="ECO:0000313" key="2">
    <source>
        <dbReference type="EMBL" id="PWI34649.1"/>
    </source>
</evidence>
<comment type="caution">
    <text evidence="2">The sequence shown here is derived from an EMBL/GenBank/DDBJ whole genome shotgun (WGS) entry which is preliminary data.</text>
</comment>
<keyword evidence="3" id="KW-1185">Reference proteome</keyword>
<gene>
    <name evidence="2" type="ORF">DI392_05985</name>
</gene>